<evidence type="ECO:0000313" key="3">
    <source>
        <dbReference type="Proteomes" id="UP000177960"/>
    </source>
</evidence>
<name>A0A1G1ZGF3_9BACT</name>
<proteinExistence type="predicted"/>
<evidence type="ECO:0000256" key="1">
    <source>
        <dbReference type="SAM" id="Phobius"/>
    </source>
</evidence>
<sequence length="171" mass="19339">MDSARRNKLIVRWSLLTAGLIALFWASWYLVNGSVPVVTSIKMTPKWTVALPFGISHWWDVLMGPIWSTILILFFTNEQIRRNEDLAFGLVFGLVYGLVVFELAYGLVVYGLVYGLVVCGLVVCGLAYVLAFGLVVYGLVYVLVYELVKLIQILALKNFWTKISDWLLARN</sequence>
<protein>
    <submittedName>
        <fullName evidence="2">Uncharacterized protein</fullName>
    </submittedName>
</protein>
<feature type="transmembrane region" description="Helical" evidence="1">
    <location>
        <begin position="57"/>
        <end position="75"/>
    </location>
</feature>
<dbReference type="Proteomes" id="UP000177960">
    <property type="component" value="Unassembled WGS sequence"/>
</dbReference>
<reference evidence="2 3" key="1">
    <citation type="journal article" date="2016" name="Nat. Commun.">
        <title>Thousands of microbial genomes shed light on interconnected biogeochemical processes in an aquifer system.</title>
        <authorList>
            <person name="Anantharaman K."/>
            <person name="Brown C.T."/>
            <person name="Hug L.A."/>
            <person name="Sharon I."/>
            <person name="Castelle C.J."/>
            <person name="Probst A.J."/>
            <person name="Thomas B.C."/>
            <person name="Singh A."/>
            <person name="Wilkins M.J."/>
            <person name="Karaoz U."/>
            <person name="Brodie E.L."/>
            <person name="Williams K.H."/>
            <person name="Hubbard S.S."/>
            <person name="Banfield J.F."/>
        </authorList>
    </citation>
    <scope>NUCLEOTIDE SEQUENCE [LARGE SCALE GENOMIC DNA]</scope>
</reference>
<accession>A0A1G1ZGF3</accession>
<keyword evidence="1" id="KW-0812">Transmembrane</keyword>
<feature type="transmembrane region" description="Helical" evidence="1">
    <location>
        <begin position="114"/>
        <end position="144"/>
    </location>
</feature>
<comment type="caution">
    <text evidence="2">The sequence shown here is derived from an EMBL/GenBank/DDBJ whole genome shotgun (WGS) entry which is preliminary data.</text>
</comment>
<feature type="transmembrane region" description="Helical" evidence="1">
    <location>
        <begin position="87"/>
        <end position="108"/>
    </location>
</feature>
<dbReference type="STRING" id="1798404.A3B92_03320"/>
<evidence type="ECO:0000313" key="2">
    <source>
        <dbReference type="EMBL" id="OGY63653.1"/>
    </source>
</evidence>
<gene>
    <name evidence="2" type="ORF">A3B92_03320</name>
</gene>
<dbReference type="AlphaFoldDB" id="A0A1G1ZGF3"/>
<dbReference type="EMBL" id="MHJG01000020">
    <property type="protein sequence ID" value="OGY63653.1"/>
    <property type="molecule type" value="Genomic_DNA"/>
</dbReference>
<keyword evidence="1" id="KW-0472">Membrane</keyword>
<keyword evidence="1" id="KW-1133">Transmembrane helix</keyword>
<organism evidence="2 3">
    <name type="scientific">Candidatus Harrisonbacteria bacterium RIFCSPHIGHO2_02_FULL_42_16</name>
    <dbReference type="NCBI Taxonomy" id="1798404"/>
    <lineage>
        <taxon>Bacteria</taxon>
        <taxon>Candidatus Harrisoniibacteriota</taxon>
    </lineage>
</organism>